<name>A0A6I2L0D3_9BURK</name>
<keyword evidence="2" id="KW-1185">Reference proteome</keyword>
<gene>
    <name evidence="1" type="ORF">GJ699_17660</name>
</gene>
<dbReference type="AlphaFoldDB" id="A0A6I2L0D3"/>
<dbReference type="Proteomes" id="UP000433309">
    <property type="component" value="Unassembled WGS sequence"/>
</dbReference>
<proteinExistence type="predicted"/>
<accession>A0A6I2L0D3</accession>
<organism evidence="1 2">
    <name type="scientific">Duganella guangzhouensis</name>
    <dbReference type="NCBI Taxonomy" id="2666084"/>
    <lineage>
        <taxon>Bacteria</taxon>
        <taxon>Pseudomonadati</taxon>
        <taxon>Pseudomonadota</taxon>
        <taxon>Betaproteobacteria</taxon>
        <taxon>Burkholderiales</taxon>
        <taxon>Oxalobacteraceae</taxon>
        <taxon>Telluria group</taxon>
        <taxon>Duganella</taxon>
    </lineage>
</organism>
<dbReference type="Pfam" id="PF13289">
    <property type="entry name" value="SIR2_2"/>
    <property type="match status" value="1"/>
</dbReference>
<evidence type="ECO:0000313" key="1">
    <source>
        <dbReference type="EMBL" id="MRW91825.1"/>
    </source>
</evidence>
<dbReference type="InterPro" id="IPR029035">
    <property type="entry name" value="DHS-like_NAD/FAD-binding_dom"/>
</dbReference>
<comment type="caution">
    <text evidence="1">The sequence shown here is derived from an EMBL/GenBank/DDBJ whole genome shotgun (WGS) entry which is preliminary data.</text>
</comment>
<dbReference type="SUPFAM" id="SSF52467">
    <property type="entry name" value="DHS-like NAD/FAD-binding domain"/>
    <property type="match status" value="1"/>
</dbReference>
<evidence type="ECO:0000313" key="2">
    <source>
        <dbReference type="Proteomes" id="UP000433309"/>
    </source>
</evidence>
<dbReference type="Gene3D" id="3.40.50.1220">
    <property type="entry name" value="TPP-binding domain"/>
    <property type="match status" value="1"/>
</dbReference>
<reference evidence="1 2" key="1">
    <citation type="submission" date="2019-11" db="EMBL/GenBank/DDBJ databases">
        <title>Novel species isolated from a subtropical stream in China.</title>
        <authorList>
            <person name="Lu H."/>
        </authorList>
    </citation>
    <scope>NUCLEOTIDE SEQUENCE [LARGE SCALE GENOMIC DNA]</scope>
    <source>
        <strain evidence="1 2">FT80W</strain>
    </source>
</reference>
<sequence length="1028" mass="114336">MEIRFSNDGPAFPAQLVDDFINGEVVFLCGAGVSAPQLPGFAGLLNEVYADLGVDATPAEKEAADAYRFEEAFGSLERRLSRPSAMIESVSRRLRPPSPNLENHLTLLRLARNLDDRVCLITTNFDTLFEQALERLDGVGVGKQASYASQSLPSPGVPDFGGIIHIHGRIEDTELGLSSTPLVLTSAAYGDVYMRSGGASRFLFDLLRCKTLVLIGYSAGDASVRYFLNVLDADRQRFKDIRSVYAFDGVESHSSQSEARWSALAVTPLSYRKTRRGHAALWDDLKLLARLVESPAAVRRERAGQILSMPFASADEAAKVTVKWLFEGKIDLLEVAVVSIRDPSWFDFLYAERLVNKEDMARSLPSWLARGWTSHIHIETAVQWHTKLGPDFSRSLSLKLRLREHIPPVYVKAWDVIAKAAAPVREVYSIGMQVLQRVKSGNVSDSDLRAAIDCMRPVVTVKDRAKWSDVTKPPALKPAKLAELLWVEMRAPEERESARLRVALLQLPAHAERIFQLAVFAVRSVLYEARDVELVDSDWDRFDLDVPAVEEHAQNGHHYGLADLVMLTTTLVAVLAKTNTQEVKAAVEMLGRLPGKLGARLWLHCLRNRLLYSGDEVATILTKLSHDQFWGIRRELILALEERIGEASTESVAQLWRRIGKEGPKLFPKLSENGETDWRPNARSREMWLRLKAIDRAGALTGAGRTLLRKIAASLHIEGRDYEDRDLFTTYSFGVTYVAGNAQVLLSTPPEERLEKALSEQGAWDPDVQRNWSAYCAADPVGAFQTLAASRENAKNLGLWSDLIGAISWAPQNESDDAKAIRERVALLVFRRFRRSGSNIVGGLVNRLVDLWPTAPDLTWWDRLWLVLEGHEDTEKLELEDGERFYDRVINTAAGRHARHLILHLDQARQANDSKLVSSLMLRAEKVMVSSTPAGFFACGVFARDVSFLLSMDRRATQRSLLPKFNSIDMQGKVLRATLVEVGVLSALASRVFKSPILAAVAESRATGNAATGVAANLLRPLFLQAAC</sequence>
<dbReference type="EMBL" id="WKJK01000009">
    <property type="protein sequence ID" value="MRW91825.1"/>
    <property type="molecule type" value="Genomic_DNA"/>
</dbReference>
<dbReference type="RefSeq" id="WP_154378635.1">
    <property type="nucleotide sequence ID" value="NZ_WKJK01000009.1"/>
</dbReference>
<protein>
    <submittedName>
        <fullName evidence="1">Uncharacterized protein</fullName>
    </submittedName>
</protein>